<dbReference type="GO" id="GO:0008270">
    <property type="term" value="F:zinc ion binding"/>
    <property type="evidence" value="ECO:0007669"/>
    <property type="project" value="UniProtKB-KW"/>
</dbReference>
<dbReference type="FunFam" id="3.30.70.330:FF:000678">
    <property type="entry name" value="zinc finger CCCH domain-containing protein 53-like isoform X2"/>
    <property type="match status" value="1"/>
</dbReference>
<evidence type="ECO:0000259" key="10">
    <source>
        <dbReference type="PROSITE" id="PS50102"/>
    </source>
</evidence>
<dbReference type="InterPro" id="IPR034365">
    <property type="entry name" value="AtC3H46-like_RRM"/>
</dbReference>
<protein>
    <submittedName>
        <fullName evidence="13 14">Zinc finger CCCH domain-containing protein 55 isoform X1</fullName>
    </submittedName>
</protein>
<dbReference type="PANTHER" id="PTHR24009">
    <property type="entry name" value="RNA-BINDING (RRM/RBD/RNP MOTIFS)"/>
    <property type="match status" value="1"/>
</dbReference>
<dbReference type="GO" id="GO:0003677">
    <property type="term" value="F:DNA binding"/>
    <property type="evidence" value="ECO:0007669"/>
    <property type="project" value="UniProtKB-KW"/>
</dbReference>
<evidence type="ECO:0000259" key="11">
    <source>
        <dbReference type="PROSITE" id="PS50103"/>
    </source>
</evidence>
<dbReference type="RefSeq" id="XP_014520692.1">
    <property type="nucleotide sequence ID" value="XM_014665206.2"/>
</dbReference>
<evidence type="ECO:0000313" key="13">
    <source>
        <dbReference type="RefSeq" id="XP_014520692.1"/>
    </source>
</evidence>
<accession>A0A1S3VR71</accession>
<dbReference type="SMART" id="SM00356">
    <property type="entry name" value="ZnF_C3H1"/>
    <property type="match status" value="1"/>
</dbReference>
<evidence type="ECO:0000256" key="6">
    <source>
        <dbReference type="PROSITE-ProRule" id="PRU00176"/>
    </source>
</evidence>
<evidence type="ECO:0000313" key="14">
    <source>
        <dbReference type="RefSeq" id="XP_022631482.1"/>
    </source>
</evidence>
<dbReference type="InterPro" id="IPR000504">
    <property type="entry name" value="RRM_dom"/>
</dbReference>
<evidence type="ECO:0000256" key="5">
    <source>
        <dbReference type="ARBA" id="ARBA00023125"/>
    </source>
</evidence>
<keyword evidence="4 6" id="KW-0694">RNA-binding</keyword>
<dbReference type="RefSeq" id="XP_022631482.1">
    <property type="nucleotide sequence ID" value="XM_022775761.1"/>
</dbReference>
<evidence type="ECO:0000256" key="1">
    <source>
        <dbReference type="ARBA" id="ARBA00022723"/>
    </source>
</evidence>
<reference evidence="12" key="1">
    <citation type="journal article" date="2014" name="Nat. Commun.">
        <title>Genome sequence of mungbean and insights into evolution within Vigna species.</title>
        <authorList>
            <person name="Kang Y.J."/>
            <person name="Kim S.K."/>
            <person name="Kim M.Y."/>
            <person name="Lestari P."/>
            <person name="Kim K.H."/>
            <person name="Ha B.K."/>
            <person name="Jun T.H."/>
            <person name="Hwang W.J."/>
            <person name="Lee T."/>
            <person name="Lee J."/>
            <person name="Shim S."/>
            <person name="Yoon M.Y."/>
            <person name="Jang Y.E."/>
            <person name="Han K.S."/>
            <person name="Taeprayoon P."/>
            <person name="Yoon N."/>
            <person name="Somta P."/>
            <person name="Tanya P."/>
            <person name="Kim K.S."/>
            <person name="Gwag J.G."/>
            <person name="Moon J.K."/>
            <person name="Lee Y.H."/>
            <person name="Park B.S."/>
            <person name="Bombarely A."/>
            <person name="Doyle J.J."/>
            <person name="Jackson S.A."/>
            <person name="Schafleitner R."/>
            <person name="Srinives P."/>
            <person name="Varshney R.K."/>
            <person name="Lee S.H."/>
        </authorList>
    </citation>
    <scope>NUCLEOTIDE SEQUENCE [LARGE SCALE GENOMIC DNA]</scope>
    <source>
        <strain evidence="12">cv. VC1973A</strain>
    </source>
</reference>
<gene>
    <name evidence="13 14" type="primary">LOC106777575</name>
</gene>
<evidence type="ECO:0000256" key="8">
    <source>
        <dbReference type="SAM" id="MobiDB-lite"/>
    </source>
</evidence>
<feature type="region of interest" description="Disordered" evidence="8">
    <location>
        <begin position="475"/>
        <end position="497"/>
    </location>
</feature>
<dbReference type="Proteomes" id="UP000087766">
    <property type="component" value="Chromosome 11"/>
</dbReference>
<feature type="transmembrane region" description="Helical" evidence="9">
    <location>
        <begin position="21"/>
        <end position="43"/>
    </location>
</feature>
<feature type="domain" description="RRM" evidence="10">
    <location>
        <begin position="400"/>
        <end position="476"/>
    </location>
</feature>
<dbReference type="InterPro" id="IPR056276">
    <property type="entry name" value="AtC3H46-like_PABC-like"/>
</dbReference>
<dbReference type="PANTHER" id="PTHR24009:SF41">
    <property type="entry name" value="ZINC FINGER CCCH DOMAIN-CONTAINING PROTEIN 55"/>
    <property type="match status" value="1"/>
</dbReference>
<dbReference type="Pfam" id="PF23182">
    <property type="entry name" value="PABC_AtC3H46"/>
    <property type="match status" value="1"/>
</dbReference>
<feature type="zinc finger region" description="C3H1-type" evidence="7">
    <location>
        <begin position="278"/>
        <end position="305"/>
    </location>
</feature>
<dbReference type="PROSITE" id="PS50102">
    <property type="entry name" value="RRM"/>
    <property type="match status" value="1"/>
</dbReference>
<dbReference type="Pfam" id="PF00642">
    <property type="entry name" value="zf-CCCH"/>
    <property type="match status" value="1"/>
</dbReference>
<reference evidence="13 14" key="2">
    <citation type="submission" date="2025-04" db="UniProtKB">
        <authorList>
            <consortium name="RefSeq"/>
        </authorList>
    </citation>
    <scope>IDENTIFICATION</scope>
    <source>
        <tissue evidence="13 14">Leaf</tissue>
    </source>
</reference>
<dbReference type="GeneID" id="106777575"/>
<keyword evidence="2 7" id="KW-0863">Zinc-finger</keyword>
<dbReference type="PROSITE" id="PS50103">
    <property type="entry name" value="ZF_C3H1"/>
    <property type="match status" value="1"/>
</dbReference>
<feature type="region of interest" description="Disordered" evidence="8">
    <location>
        <begin position="682"/>
        <end position="704"/>
    </location>
</feature>
<evidence type="ECO:0000256" key="9">
    <source>
        <dbReference type="SAM" id="Phobius"/>
    </source>
</evidence>
<evidence type="ECO:0000256" key="7">
    <source>
        <dbReference type="PROSITE-ProRule" id="PRU00723"/>
    </source>
</evidence>
<dbReference type="CDD" id="cd12458">
    <property type="entry name" value="RRM_AtC3H46_like"/>
    <property type="match status" value="1"/>
</dbReference>
<feature type="compositionally biased region" description="Basic and acidic residues" evidence="8">
    <location>
        <begin position="475"/>
        <end position="484"/>
    </location>
</feature>
<dbReference type="InterPro" id="IPR012677">
    <property type="entry name" value="Nucleotide-bd_a/b_plait_sf"/>
</dbReference>
<feature type="domain" description="C3H1-type" evidence="11">
    <location>
        <begin position="278"/>
        <end position="305"/>
    </location>
</feature>
<dbReference type="InterPro" id="IPR036855">
    <property type="entry name" value="Znf_CCCH_sf"/>
</dbReference>
<organism evidence="12 13">
    <name type="scientific">Vigna radiata var. radiata</name>
    <name type="common">Mung bean</name>
    <name type="synonym">Phaseolus aureus</name>
    <dbReference type="NCBI Taxonomy" id="3916"/>
    <lineage>
        <taxon>Eukaryota</taxon>
        <taxon>Viridiplantae</taxon>
        <taxon>Streptophyta</taxon>
        <taxon>Embryophyta</taxon>
        <taxon>Tracheophyta</taxon>
        <taxon>Spermatophyta</taxon>
        <taxon>Magnoliopsida</taxon>
        <taxon>eudicotyledons</taxon>
        <taxon>Gunneridae</taxon>
        <taxon>Pentapetalae</taxon>
        <taxon>rosids</taxon>
        <taxon>fabids</taxon>
        <taxon>Fabales</taxon>
        <taxon>Fabaceae</taxon>
        <taxon>Papilionoideae</taxon>
        <taxon>50 kb inversion clade</taxon>
        <taxon>NPAAA clade</taxon>
        <taxon>indigoferoid/millettioid clade</taxon>
        <taxon>Phaseoleae</taxon>
        <taxon>Vigna</taxon>
    </lineage>
</organism>
<dbReference type="Gene3D" id="4.10.1000.10">
    <property type="entry name" value="Zinc finger, CCCH-type"/>
    <property type="match status" value="1"/>
</dbReference>
<dbReference type="Pfam" id="PF00076">
    <property type="entry name" value="RRM_1"/>
    <property type="match status" value="1"/>
</dbReference>
<evidence type="ECO:0000256" key="2">
    <source>
        <dbReference type="ARBA" id="ARBA00022771"/>
    </source>
</evidence>
<evidence type="ECO:0000256" key="3">
    <source>
        <dbReference type="ARBA" id="ARBA00022833"/>
    </source>
</evidence>
<evidence type="ECO:0000313" key="12">
    <source>
        <dbReference type="Proteomes" id="UP000087766"/>
    </source>
</evidence>
<dbReference type="InterPro" id="IPR000571">
    <property type="entry name" value="Znf_CCCH"/>
</dbReference>
<keyword evidence="9" id="KW-0472">Membrane</keyword>
<dbReference type="SUPFAM" id="SSF54928">
    <property type="entry name" value="RNA-binding domain, RBD"/>
    <property type="match status" value="1"/>
</dbReference>
<keyword evidence="5" id="KW-0238">DNA-binding</keyword>
<dbReference type="KEGG" id="vra:106777575"/>
<evidence type="ECO:0000256" key="4">
    <source>
        <dbReference type="ARBA" id="ARBA00022884"/>
    </source>
</evidence>
<dbReference type="Gene3D" id="3.30.70.330">
    <property type="match status" value="1"/>
</dbReference>
<feature type="region of interest" description="Disordered" evidence="8">
    <location>
        <begin position="616"/>
        <end position="643"/>
    </location>
</feature>
<dbReference type="STRING" id="3916.A0A1S3VR71"/>
<dbReference type="InterPro" id="IPR035979">
    <property type="entry name" value="RBD_domain_sf"/>
</dbReference>
<sequence>MLRLQNLLLLLRYVVTDNKNIIFLFLLLLLLLLVLVLVLLLLLPQSSPEFRHFISCSVSFKVSVLMGSCEATNVVLSKIKNFDPENASKIMGYLLMNLEESELIRLACSPDAVLHTLILRVKSHMGLALSTPSSPSLPPSPLNPIARLTASSTNPFSRAVPTNGFDFARNPSSPSSHSHAWNFPNNNPISPKSTPLLSYDNIRALSPRVNGDCDFVDEQQVNEYFPFLNDSSKNEDLVDPRLELGVGAQNWHSGDSHLHRRSYSASDVGFGCEEAAPGLGYKPCLYFARGFCKNGSNCKFLHGAFTDSLDATVGSPSKLEGMEQQRDDFVRFKVPQLQRLGSGPSATAREKYYEFLMQESQRAAAAFMMGEEFSNFGWDRPERNDFLAAISGDKPNSASRQIYLTFPAESTFKDEDVSEYFSKFGPVQDVRIPYQQKRMFGFVTFVYPETVRLILSKGNPHFICDSRVLVKPYKEKGKVPDKRQHQQQQLERGDLSPCLSPSGFGSKEPYDFHLGSRMLYNPHDILLRRRIEEQAELQQVLELQERRLKNLQLPDFKNNPIHHHQRSLSVGNPLVLPHQLHGHTNDAGLSPDSIKGDIAGYGGSFTSTNSLGIASEQQQKEVELDDSESGNTKDSGNTKNVDLSNSVEQALPDSLFASPTKAAGDYHADFSTLAEVNHSAAFSSTTSSYDKLEPATSSSDLASR</sequence>
<keyword evidence="9" id="KW-1133">Transmembrane helix</keyword>
<name>A0A1S3VR71_VIGRR</name>
<keyword evidence="12" id="KW-1185">Reference proteome</keyword>
<keyword evidence="3 7" id="KW-0862">Zinc</keyword>
<dbReference type="SMART" id="SM00360">
    <property type="entry name" value="RRM"/>
    <property type="match status" value="1"/>
</dbReference>
<dbReference type="AlphaFoldDB" id="A0A1S3VR71"/>
<keyword evidence="9" id="KW-0812">Transmembrane</keyword>
<dbReference type="OrthoDB" id="1897736at2759"/>
<keyword evidence="1 7" id="KW-0479">Metal-binding</keyword>
<dbReference type="SUPFAM" id="SSF90229">
    <property type="entry name" value="CCCH zinc finger"/>
    <property type="match status" value="1"/>
</dbReference>
<feature type="compositionally biased region" description="Polar residues" evidence="8">
    <location>
        <begin position="629"/>
        <end position="643"/>
    </location>
</feature>
<dbReference type="GO" id="GO:0003723">
    <property type="term" value="F:RNA binding"/>
    <property type="evidence" value="ECO:0007669"/>
    <property type="project" value="UniProtKB-UniRule"/>
</dbReference>
<proteinExistence type="predicted"/>